<comment type="caution">
    <text evidence="2">The sequence shown here is derived from an EMBL/GenBank/DDBJ whole genome shotgun (WGS) entry which is preliminary data.</text>
</comment>
<accession>A0A1F5FJF0</accession>
<proteinExistence type="predicted"/>
<dbReference type="Proteomes" id="UP000177187">
    <property type="component" value="Unassembled WGS sequence"/>
</dbReference>
<dbReference type="STRING" id="1817816.A2Y64_00235"/>
<dbReference type="EMBL" id="MFAF01000001">
    <property type="protein sequence ID" value="OGD79759.1"/>
    <property type="molecule type" value="Genomic_DNA"/>
</dbReference>
<evidence type="ECO:0008006" key="4">
    <source>
        <dbReference type="Google" id="ProtNLM"/>
    </source>
</evidence>
<evidence type="ECO:0000313" key="3">
    <source>
        <dbReference type="Proteomes" id="UP000177187"/>
    </source>
</evidence>
<name>A0A1F5FJF0_9BACT</name>
<dbReference type="AlphaFoldDB" id="A0A1F5FJF0"/>
<keyword evidence="1" id="KW-0732">Signal</keyword>
<organism evidence="2 3">
    <name type="scientific">Candidatus Coatesbacteria bacterium RBG_13_66_14</name>
    <dbReference type="NCBI Taxonomy" id="1817816"/>
    <lineage>
        <taxon>Bacteria</taxon>
        <taxon>Candidatus Coatesiibacteriota</taxon>
    </lineage>
</organism>
<reference evidence="2 3" key="1">
    <citation type="journal article" date="2016" name="Nat. Commun.">
        <title>Thousands of microbial genomes shed light on interconnected biogeochemical processes in an aquifer system.</title>
        <authorList>
            <person name="Anantharaman K."/>
            <person name="Brown C.T."/>
            <person name="Hug L.A."/>
            <person name="Sharon I."/>
            <person name="Castelle C.J."/>
            <person name="Probst A.J."/>
            <person name="Thomas B.C."/>
            <person name="Singh A."/>
            <person name="Wilkins M.J."/>
            <person name="Karaoz U."/>
            <person name="Brodie E.L."/>
            <person name="Williams K.H."/>
            <person name="Hubbard S.S."/>
            <person name="Banfield J.F."/>
        </authorList>
    </citation>
    <scope>NUCLEOTIDE SEQUENCE [LARGE SCALE GENOMIC DNA]</scope>
</reference>
<feature type="chain" id="PRO_5009518620" description="3-keto-disaccharide hydrolase domain-containing protein" evidence="1">
    <location>
        <begin position="19"/>
        <end position="224"/>
    </location>
</feature>
<feature type="signal peptide" evidence="1">
    <location>
        <begin position="1"/>
        <end position="18"/>
    </location>
</feature>
<evidence type="ECO:0000256" key="1">
    <source>
        <dbReference type="SAM" id="SignalP"/>
    </source>
</evidence>
<evidence type="ECO:0000313" key="2">
    <source>
        <dbReference type="EMBL" id="OGD79759.1"/>
    </source>
</evidence>
<protein>
    <recommendedName>
        <fullName evidence="4">3-keto-disaccharide hydrolase domain-containing protein</fullName>
    </recommendedName>
</protein>
<sequence>MMRFFFSFLALAALAAHGEVLFEDDFDSYPDGYDLDDAPAWEYVDGDGIAVYSGSATTDAGNEVFIAAVGAVQGEDYTVGCEFTGVTEADGGKVLLCLRASVHYRVLELYYVDVHPSTGGYCLDLVYELDGNPEVLSGTCISADEDDWHHVAFSAVGSGPVEFEVYFDGDLVILHTETAHVAPAGFPGFGLVGGDAEPRVDGFVQTDGGATVVEASFGRIKALF</sequence>
<gene>
    <name evidence="2" type="ORF">A2Y64_00235</name>
</gene>
<dbReference type="Gene3D" id="2.60.120.560">
    <property type="entry name" value="Exo-inulinase, domain 1"/>
    <property type="match status" value="1"/>
</dbReference>